<dbReference type="Proteomes" id="UP000750502">
    <property type="component" value="Unassembled WGS sequence"/>
</dbReference>
<protein>
    <recommendedName>
        <fullName evidence="1">F-box domain-containing protein</fullName>
    </recommendedName>
</protein>
<accession>A0A9P7HL48</accession>
<dbReference type="OrthoDB" id="3481585at2759"/>
<dbReference type="InterPro" id="IPR001810">
    <property type="entry name" value="F-box_dom"/>
</dbReference>
<dbReference type="SUPFAM" id="SSF81383">
    <property type="entry name" value="F-box domain"/>
    <property type="match status" value="1"/>
</dbReference>
<proteinExistence type="predicted"/>
<comment type="caution">
    <text evidence="2">The sequence shown here is derived from an EMBL/GenBank/DDBJ whole genome shotgun (WGS) entry which is preliminary data.</text>
</comment>
<reference evidence="2" key="2">
    <citation type="submission" date="2020-10" db="EMBL/GenBank/DDBJ databases">
        <authorList>
            <person name="Peck L.D."/>
            <person name="Nowell R.W."/>
            <person name="Flood J."/>
            <person name="Ryan M.J."/>
            <person name="Barraclough T.G."/>
        </authorList>
    </citation>
    <scope>NUCLEOTIDE SEQUENCE</scope>
    <source>
        <strain evidence="2">IMI 127659i</strain>
    </source>
</reference>
<name>A0A9P7HL48_9HYPO</name>
<gene>
    <name evidence="2" type="ORF">H9Q72_013913</name>
</gene>
<keyword evidence="3" id="KW-1185">Reference proteome</keyword>
<dbReference type="EMBL" id="JADFTT010000939">
    <property type="protein sequence ID" value="KAG5757950.1"/>
    <property type="molecule type" value="Genomic_DNA"/>
</dbReference>
<dbReference type="InterPro" id="IPR036047">
    <property type="entry name" value="F-box-like_dom_sf"/>
</dbReference>
<evidence type="ECO:0000313" key="3">
    <source>
        <dbReference type="Proteomes" id="UP000750502"/>
    </source>
</evidence>
<dbReference type="AlphaFoldDB" id="A0A9P7HL48"/>
<dbReference type="CDD" id="cd09917">
    <property type="entry name" value="F-box_SF"/>
    <property type="match status" value="1"/>
</dbReference>
<organism evidence="2 3">
    <name type="scientific">Fusarium xylarioides</name>
    <dbReference type="NCBI Taxonomy" id="221167"/>
    <lineage>
        <taxon>Eukaryota</taxon>
        <taxon>Fungi</taxon>
        <taxon>Dikarya</taxon>
        <taxon>Ascomycota</taxon>
        <taxon>Pezizomycotina</taxon>
        <taxon>Sordariomycetes</taxon>
        <taxon>Hypocreomycetidae</taxon>
        <taxon>Hypocreales</taxon>
        <taxon>Nectriaceae</taxon>
        <taxon>Fusarium</taxon>
        <taxon>Fusarium fujikuroi species complex</taxon>
    </lineage>
</organism>
<dbReference type="PROSITE" id="PS50181">
    <property type="entry name" value="FBOX"/>
    <property type="match status" value="1"/>
</dbReference>
<evidence type="ECO:0000259" key="1">
    <source>
        <dbReference type="PROSITE" id="PS50181"/>
    </source>
</evidence>
<feature type="domain" description="F-box" evidence="1">
    <location>
        <begin position="33"/>
        <end position="81"/>
    </location>
</feature>
<sequence>MDSSSLNTNTDATACLLVAAFALIALELRKRQKASLGTLPGELKQMIARFVDPIGLISLRQTNRHFRRLIQVQERQYIERLLALECVPEHGGPPALFTHWHQDPAWYDRNLPDTRWACTGCMRLRPYYRFQHKFLSEVIWRKPIHGSPGTNVVTSWEPTQRAMAGAAQPTPSADDGRSIQARYEAIVGDVFQHPPWSPLALNHIQQLGDITGLTVRKLRRMIRYNPEKLHRLLRLSMTTMENSGVFGSDRYFRKCIECQYKSHVFNDATIASDNDLYGTERFPIISIGNYSIASPLDRYFPGVLEILQQGRPRAHFYDGYPKLWPIWVARCPPCAKWKELRSFRIGAGGLPGRELESWEPAIGRVTWDGVILTQDVFKKGCCNECFIRQNTRIALSEYLVRWFQFLVEQQPDDVQGELLDEPDKFIEYGLLRNHPRATTWS</sequence>
<evidence type="ECO:0000313" key="2">
    <source>
        <dbReference type="EMBL" id="KAG5757950.1"/>
    </source>
</evidence>
<reference evidence="2" key="1">
    <citation type="journal article" date="2020" name="bioRxiv">
        <title>Historical genomics reveals the evolutionary mechanisms behind multiple outbreaks of the host-specific coffee wilt pathogen Fusarium xylarioides.</title>
        <authorList>
            <person name="Peck D."/>
            <person name="Nowell R.W."/>
            <person name="Flood J."/>
            <person name="Ryan M.J."/>
            <person name="Barraclough T.G."/>
        </authorList>
    </citation>
    <scope>NUCLEOTIDE SEQUENCE</scope>
    <source>
        <strain evidence="2">IMI 127659i</strain>
    </source>
</reference>